<dbReference type="GO" id="GO:0016989">
    <property type="term" value="F:sigma factor antagonist activity"/>
    <property type="evidence" value="ECO:0007669"/>
    <property type="project" value="InterPro"/>
</dbReference>
<dbReference type="GO" id="GO:0005886">
    <property type="term" value="C:plasma membrane"/>
    <property type="evidence" value="ECO:0007669"/>
    <property type="project" value="UniProtKB-SubCell"/>
</dbReference>
<dbReference type="KEGG" id="psym:J1N51_06715"/>
<feature type="region of interest" description="Disordered" evidence="8">
    <location>
        <begin position="191"/>
        <end position="222"/>
    </location>
</feature>
<evidence type="ECO:0000256" key="6">
    <source>
        <dbReference type="ARBA" id="ARBA00023136"/>
    </source>
</evidence>
<evidence type="ECO:0000256" key="3">
    <source>
        <dbReference type="ARBA" id="ARBA00022475"/>
    </source>
</evidence>
<feature type="domain" description="Anti sigma-E protein RseA C-terminal" evidence="10">
    <location>
        <begin position="152"/>
        <end position="198"/>
    </location>
</feature>
<protein>
    <recommendedName>
        <fullName evidence="7">Anti-sigma-E factor RseA</fullName>
    </recommendedName>
    <alternativeName>
        <fullName evidence="7">Regulator of SigE</fullName>
    </alternativeName>
    <alternativeName>
        <fullName evidence="7">Sigma-E anti-sigma factor RseA</fullName>
    </alternativeName>
    <alternativeName>
        <fullName evidence="7">Sigma-E factor negative regulatory protein</fullName>
    </alternativeName>
</protein>
<dbReference type="Proteomes" id="UP000682739">
    <property type="component" value="Chromosome"/>
</dbReference>
<dbReference type="InterPro" id="IPR005573">
    <property type="entry name" value="Anti-sigma_E_RseA_C"/>
</dbReference>
<dbReference type="RefSeq" id="WP_208833157.1">
    <property type="nucleotide sequence ID" value="NZ_CP072110.1"/>
</dbReference>
<evidence type="ECO:0000256" key="1">
    <source>
        <dbReference type="ARBA" id="ARBA00004162"/>
    </source>
</evidence>
<keyword evidence="12" id="KW-1185">Reference proteome</keyword>
<comment type="function">
    <text evidence="7">An anti-sigma factor for extracytoplasmic function (ECF) sigma factor sigma-E (RpoE). ECF sigma factors are held in an inactive form by an anti-sigma factor until released by regulated intramembrane proteolysis (RIP). RIP occurs when an extracytoplasmic signal triggers a concerted proteolytic cascade to transmit information and elicit cellular responses. The membrane-spanning regulatory substrate protein is first cut periplasmically (site-1 protease, S1P, DegS), then within the membrane itself (site-2 protease, S2P, RseP), while cytoplasmic proteases finish degrading the anti-sigma factor, liberating sigma-E.</text>
</comment>
<evidence type="ECO:0000256" key="2">
    <source>
        <dbReference type="ARBA" id="ARBA00005837"/>
    </source>
</evidence>
<organism evidence="11 12">
    <name type="scientific">Psychrosphaera ytuae</name>
    <dbReference type="NCBI Taxonomy" id="2820710"/>
    <lineage>
        <taxon>Bacteria</taxon>
        <taxon>Pseudomonadati</taxon>
        <taxon>Pseudomonadota</taxon>
        <taxon>Gammaproteobacteria</taxon>
        <taxon>Alteromonadales</taxon>
        <taxon>Pseudoalteromonadaceae</taxon>
        <taxon>Psychrosphaera</taxon>
    </lineage>
</organism>
<gene>
    <name evidence="11" type="ORF">J1N51_06715</name>
</gene>
<evidence type="ECO:0000313" key="11">
    <source>
        <dbReference type="EMBL" id="QTH65122.1"/>
    </source>
</evidence>
<dbReference type="InterPro" id="IPR005572">
    <property type="entry name" value="Anti-sigma_E_RseA_N"/>
</dbReference>
<comment type="subcellular location">
    <subcellularLocation>
        <location evidence="7">Cell inner membrane</location>
    </subcellularLocation>
    <subcellularLocation>
        <location evidence="1">Cell membrane</location>
        <topology evidence="1">Single-pass membrane protein</topology>
    </subcellularLocation>
</comment>
<feature type="domain" description="Anti sigma-E protein RseA N-terminal" evidence="9">
    <location>
        <begin position="6"/>
        <end position="85"/>
    </location>
</feature>
<evidence type="ECO:0000256" key="8">
    <source>
        <dbReference type="SAM" id="MobiDB-lite"/>
    </source>
</evidence>
<dbReference type="CDD" id="cd16328">
    <property type="entry name" value="RseA_N"/>
    <property type="match status" value="1"/>
</dbReference>
<dbReference type="SUPFAM" id="SSF89069">
    <property type="entry name" value="N-terminal, cytoplasmic domain of anti-sigmaE factor RseA"/>
    <property type="match status" value="1"/>
</dbReference>
<evidence type="ECO:0000313" key="12">
    <source>
        <dbReference type="Proteomes" id="UP000682739"/>
    </source>
</evidence>
<dbReference type="AlphaFoldDB" id="A0A975DDG0"/>
<dbReference type="PANTHER" id="PTHR38104">
    <property type="match status" value="1"/>
</dbReference>
<evidence type="ECO:0000256" key="4">
    <source>
        <dbReference type="ARBA" id="ARBA00022692"/>
    </source>
</evidence>
<dbReference type="PIRSF" id="PIRSF016938">
    <property type="entry name" value="RseA"/>
    <property type="match status" value="1"/>
</dbReference>
<proteinExistence type="inferred from homology"/>
<keyword evidence="6 7" id="KW-0472">Membrane</keyword>
<evidence type="ECO:0000259" key="9">
    <source>
        <dbReference type="Pfam" id="PF03872"/>
    </source>
</evidence>
<comment type="subunit">
    <text evidence="7">Interacts 1:1 with ECF RNA polymerase sigma-E (RpoE); this inhibits the interaction of sigma-E with the RNA polymerase catalytic core and leads to a decreased expression of sigma-E-regulated genes. Interacts with RseB.</text>
</comment>
<accession>A0A975DDG0</accession>
<dbReference type="InterPro" id="IPR026279">
    <property type="entry name" value="RseA"/>
</dbReference>
<evidence type="ECO:0000259" key="10">
    <source>
        <dbReference type="Pfam" id="PF03873"/>
    </source>
</evidence>
<reference evidence="11" key="1">
    <citation type="submission" date="2021-03" db="EMBL/GenBank/DDBJ databases">
        <title>Description of Psychrosphaera ytuae sp. nov. isolated from deep sea sediment of South China Sea.</title>
        <authorList>
            <person name="Zhang J."/>
            <person name="Xu X.-D."/>
        </authorList>
    </citation>
    <scope>NUCLEOTIDE SEQUENCE</scope>
    <source>
        <strain evidence="11">MTZ26</strain>
    </source>
</reference>
<evidence type="ECO:0000256" key="5">
    <source>
        <dbReference type="ARBA" id="ARBA00022989"/>
    </source>
</evidence>
<sequence length="222" mass="23741">MTNNYQEPLSALLDDELSESELHDALSSAEVDVEAKEQFSRYALIGDVMRNEQELIVQSSFAASIQQAVANIELPVADAIVEESAKAETPASVTAISSHPKWRERFTTLVTQIGNSAAAKSGTQFAIAASVALVAVVGVGNMQTSQTERVSSPVLNTVPIVQDLKPVSLDGTQKKPTANQVTQSRINALMADHNQQVRAAEEQAEEKSDPASDANGQEPIQN</sequence>
<keyword evidence="5" id="KW-1133">Transmembrane helix</keyword>
<comment type="similarity">
    <text evidence="2 7">Belongs to the RseA family.</text>
</comment>
<dbReference type="InterPro" id="IPR052383">
    <property type="entry name" value="Anti-sigma-E_RseA-like"/>
</dbReference>
<dbReference type="PANTHER" id="PTHR38104:SF1">
    <property type="entry name" value="ANTI-SIGMA-E FACTOR RSEA"/>
    <property type="match status" value="1"/>
</dbReference>
<keyword evidence="4" id="KW-0812">Transmembrane</keyword>
<keyword evidence="3 7" id="KW-1003">Cell membrane</keyword>
<name>A0A975DDG0_9GAMM</name>
<evidence type="ECO:0000256" key="7">
    <source>
        <dbReference type="PIRNR" id="PIRNR016938"/>
    </source>
</evidence>
<dbReference type="InterPro" id="IPR036147">
    <property type="entry name" value="Anti-sigma_E_RseA_N_sf"/>
</dbReference>
<keyword evidence="7" id="KW-0997">Cell inner membrane</keyword>
<dbReference type="Pfam" id="PF03873">
    <property type="entry name" value="RseA_C"/>
    <property type="match status" value="1"/>
</dbReference>
<dbReference type="EMBL" id="CP072110">
    <property type="protein sequence ID" value="QTH65122.1"/>
    <property type="molecule type" value="Genomic_DNA"/>
</dbReference>
<feature type="compositionally biased region" description="Basic and acidic residues" evidence="8">
    <location>
        <begin position="199"/>
        <end position="210"/>
    </location>
</feature>
<dbReference type="Pfam" id="PF03872">
    <property type="entry name" value="RseA_N"/>
    <property type="match status" value="1"/>
</dbReference>
<dbReference type="Gene3D" id="1.10.10.880">
    <property type="entry name" value="Anti sigma-E protein RseA, N-terminal domain"/>
    <property type="match status" value="1"/>
</dbReference>